<gene>
    <name evidence="3" type="ORF">M0813_20588</name>
</gene>
<proteinExistence type="predicted"/>
<feature type="domain" description="BTB" evidence="2">
    <location>
        <begin position="467"/>
        <end position="542"/>
    </location>
</feature>
<dbReference type="Pfam" id="PF00651">
    <property type="entry name" value="BTB"/>
    <property type="match status" value="1"/>
</dbReference>
<evidence type="ECO:0000313" key="4">
    <source>
        <dbReference type="Proteomes" id="UP001150062"/>
    </source>
</evidence>
<name>A0ABQ8YKG4_9EUKA</name>
<dbReference type="InterPro" id="IPR009091">
    <property type="entry name" value="RCC1/BLIP-II"/>
</dbReference>
<dbReference type="Proteomes" id="UP001150062">
    <property type="component" value="Unassembled WGS sequence"/>
</dbReference>
<dbReference type="EMBL" id="JAOAOG010000150">
    <property type="protein sequence ID" value="KAJ6245139.1"/>
    <property type="molecule type" value="Genomic_DNA"/>
</dbReference>
<organism evidence="3 4">
    <name type="scientific">Anaeramoeba flamelloides</name>
    <dbReference type="NCBI Taxonomy" id="1746091"/>
    <lineage>
        <taxon>Eukaryota</taxon>
        <taxon>Metamonada</taxon>
        <taxon>Anaeramoebidae</taxon>
        <taxon>Anaeramoeba</taxon>
    </lineage>
</organism>
<dbReference type="InterPro" id="IPR000210">
    <property type="entry name" value="BTB/POZ_dom"/>
</dbReference>
<dbReference type="PANTHER" id="PTHR45982:SF1">
    <property type="entry name" value="REGULATOR OF CHROMOSOME CONDENSATION"/>
    <property type="match status" value="1"/>
</dbReference>
<dbReference type="CDD" id="cd18186">
    <property type="entry name" value="BTB_POZ_ZBTB_KLHL-like"/>
    <property type="match status" value="1"/>
</dbReference>
<feature type="repeat" description="RCC1" evidence="1">
    <location>
        <begin position="199"/>
        <end position="250"/>
    </location>
</feature>
<dbReference type="InterPro" id="IPR000408">
    <property type="entry name" value="Reg_chr_condens"/>
</dbReference>
<evidence type="ECO:0000259" key="2">
    <source>
        <dbReference type="PROSITE" id="PS50097"/>
    </source>
</evidence>
<dbReference type="InterPro" id="IPR011333">
    <property type="entry name" value="SKP1/BTB/POZ_sf"/>
</dbReference>
<sequence>MTQTKTQIFYSGNKNVLVNHLFNQNENKCPRWTPLSKIKNANKVRKIVSGNHQNCLIWKGTNNLEFHQANNQIKSFTIEKEEIKDIQSGYTTYLILTKSGKVFSLAENCPCCEVPLSDPQSSTFEKIRPVPFFNKKENNQKVDTFAMVGWSNYFVCKDGRLGDGTSNQAKKIPILIFENVTRVFGGVQGYGFFFTTKNNDLYAAGANQCGNLGIGNRTNQKSPVKVPNWKAEDILDLQTNDGYSILITKEGKTYGCGLAFSNGFTQDKSTFTEIEELKNKKVVEYSGGKNISLALTNENELFGWGFDSDNHLTDQYGNTRIQTPCKFNLPEIFQNNPSIKLKITCGTYCIYLYPSYNNCLIQDFQKLFESKIFCDSKLSLNENTQVPIHKIIVESRTNLQISTIEDLINKESFSKQEILLFLKWVYFDEITNVELLKQIFNSLNISYPPKNTFQKDLHDLFNDEDSKDFTLLIKNDDDEDEEEYEEILVHKIVLLTRSGLFREMFENTTEESKSVKDYSGKSIESIEILIKYFYTEKIELTADHDIQLIIEELEDSIEYYQLNENSNILSQLNQIKIKL</sequence>
<dbReference type="PROSITE" id="PS50012">
    <property type="entry name" value="RCC1_3"/>
    <property type="match status" value="1"/>
</dbReference>
<dbReference type="SUPFAM" id="SSF50985">
    <property type="entry name" value="RCC1/BLIP-II"/>
    <property type="match status" value="1"/>
</dbReference>
<dbReference type="Gene3D" id="2.130.10.30">
    <property type="entry name" value="Regulator of chromosome condensation 1/beta-lactamase-inhibitor protein II"/>
    <property type="match status" value="1"/>
</dbReference>
<evidence type="ECO:0000313" key="3">
    <source>
        <dbReference type="EMBL" id="KAJ6245139.1"/>
    </source>
</evidence>
<dbReference type="SUPFAM" id="SSF54695">
    <property type="entry name" value="POZ domain"/>
    <property type="match status" value="1"/>
</dbReference>
<protein>
    <recommendedName>
        <fullName evidence="2">BTB domain-containing protein</fullName>
    </recommendedName>
</protein>
<dbReference type="PANTHER" id="PTHR45982">
    <property type="entry name" value="REGULATOR OF CHROMOSOME CONDENSATION"/>
    <property type="match status" value="1"/>
</dbReference>
<dbReference type="PROSITE" id="PS50097">
    <property type="entry name" value="BTB"/>
    <property type="match status" value="1"/>
</dbReference>
<dbReference type="InterPro" id="IPR051553">
    <property type="entry name" value="Ran_GTPase-activating"/>
</dbReference>
<evidence type="ECO:0000256" key="1">
    <source>
        <dbReference type="PROSITE-ProRule" id="PRU00235"/>
    </source>
</evidence>
<keyword evidence="4" id="KW-1185">Reference proteome</keyword>
<dbReference type="Gene3D" id="3.30.710.10">
    <property type="entry name" value="Potassium Channel Kv1.1, Chain A"/>
    <property type="match status" value="2"/>
</dbReference>
<accession>A0ABQ8YKG4</accession>
<reference evidence="3" key="1">
    <citation type="submission" date="2022-08" db="EMBL/GenBank/DDBJ databases">
        <title>Novel sulfate-reducing endosymbionts in the free-living metamonad Anaeramoeba.</title>
        <authorList>
            <person name="Jerlstrom-Hultqvist J."/>
            <person name="Cepicka I."/>
            <person name="Gallot-Lavallee L."/>
            <person name="Salas-Leiva D."/>
            <person name="Curtis B.A."/>
            <person name="Zahonova K."/>
            <person name="Pipaliya S."/>
            <person name="Dacks J."/>
            <person name="Roger A.J."/>
        </authorList>
    </citation>
    <scope>NUCLEOTIDE SEQUENCE</scope>
    <source>
        <strain evidence="3">Schooner1</strain>
    </source>
</reference>
<comment type="caution">
    <text evidence="3">The sequence shown here is derived from an EMBL/GenBank/DDBJ whole genome shotgun (WGS) entry which is preliminary data.</text>
</comment>